<keyword evidence="2" id="KW-1185">Reference proteome</keyword>
<gene>
    <name evidence="1" type="ORF">ElyMa_001163300</name>
</gene>
<protein>
    <submittedName>
        <fullName evidence="1">Uncharacterized protein</fullName>
    </submittedName>
</protein>
<sequence>MQKTRRSFVNRKLLKHFIGCEDFTMTGLSVASPDLMQIRLGPTLFCVSCVSPSPLVVFGPGDNLIACQSGGKGHTVALEAIASYFDSIAFLMGLFQD</sequence>
<proteinExistence type="predicted"/>
<evidence type="ECO:0000313" key="2">
    <source>
        <dbReference type="Proteomes" id="UP000762676"/>
    </source>
</evidence>
<evidence type="ECO:0000313" key="1">
    <source>
        <dbReference type="EMBL" id="GFS03984.1"/>
    </source>
</evidence>
<dbReference type="Proteomes" id="UP000762676">
    <property type="component" value="Unassembled WGS sequence"/>
</dbReference>
<name>A0AAV4I478_9GAST</name>
<comment type="caution">
    <text evidence="1">The sequence shown here is derived from an EMBL/GenBank/DDBJ whole genome shotgun (WGS) entry which is preliminary data.</text>
</comment>
<dbReference type="EMBL" id="BMAT01002294">
    <property type="protein sequence ID" value="GFS03984.1"/>
    <property type="molecule type" value="Genomic_DNA"/>
</dbReference>
<dbReference type="AlphaFoldDB" id="A0AAV4I478"/>
<accession>A0AAV4I478</accession>
<reference evidence="1 2" key="1">
    <citation type="journal article" date="2021" name="Elife">
        <title>Chloroplast acquisition without the gene transfer in kleptoplastic sea slugs, Plakobranchus ocellatus.</title>
        <authorList>
            <person name="Maeda T."/>
            <person name="Takahashi S."/>
            <person name="Yoshida T."/>
            <person name="Shimamura S."/>
            <person name="Takaki Y."/>
            <person name="Nagai Y."/>
            <person name="Toyoda A."/>
            <person name="Suzuki Y."/>
            <person name="Arimoto A."/>
            <person name="Ishii H."/>
            <person name="Satoh N."/>
            <person name="Nishiyama T."/>
            <person name="Hasebe M."/>
            <person name="Maruyama T."/>
            <person name="Minagawa J."/>
            <person name="Obokata J."/>
            <person name="Shigenobu S."/>
        </authorList>
    </citation>
    <scope>NUCLEOTIDE SEQUENCE [LARGE SCALE GENOMIC DNA]</scope>
</reference>
<organism evidence="1 2">
    <name type="scientific">Elysia marginata</name>
    <dbReference type="NCBI Taxonomy" id="1093978"/>
    <lineage>
        <taxon>Eukaryota</taxon>
        <taxon>Metazoa</taxon>
        <taxon>Spiralia</taxon>
        <taxon>Lophotrochozoa</taxon>
        <taxon>Mollusca</taxon>
        <taxon>Gastropoda</taxon>
        <taxon>Heterobranchia</taxon>
        <taxon>Euthyneura</taxon>
        <taxon>Panpulmonata</taxon>
        <taxon>Sacoglossa</taxon>
        <taxon>Placobranchoidea</taxon>
        <taxon>Plakobranchidae</taxon>
        <taxon>Elysia</taxon>
    </lineage>
</organism>